<evidence type="ECO:0000256" key="1">
    <source>
        <dbReference type="SAM" id="Coils"/>
    </source>
</evidence>
<dbReference type="AlphaFoldDB" id="A0A8K1FIM5"/>
<feature type="coiled-coil region" evidence="1">
    <location>
        <begin position="48"/>
        <end position="75"/>
    </location>
</feature>
<feature type="compositionally biased region" description="Polar residues" evidence="2">
    <location>
        <begin position="131"/>
        <end position="144"/>
    </location>
</feature>
<evidence type="ECO:0000313" key="3">
    <source>
        <dbReference type="EMBL" id="TMW59908.1"/>
    </source>
</evidence>
<feature type="region of interest" description="Disordered" evidence="2">
    <location>
        <begin position="129"/>
        <end position="151"/>
    </location>
</feature>
<comment type="caution">
    <text evidence="3">The sequence shown here is derived from an EMBL/GenBank/DDBJ whole genome shotgun (WGS) entry which is preliminary data.</text>
</comment>
<reference evidence="3" key="1">
    <citation type="submission" date="2019-03" db="EMBL/GenBank/DDBJ databases">
        <title>Long read genome sequence of the mycoparasitic Pythium oligandrum ATCC 38472 isolated from sugarbeet rhizosphere.</title>
        <authorList>
            <person name="Gaulin E."/>
        </authorList>
    </citation>
    <scope>NUCLEOTIDE SEQUENCE</scope>
    <source>
        <strain evidence="3">ATCC 38472_TT</strain>
    </source>
</reference>
<sequence length="387" mass="44432">MEQYDENAHSAALWASLDDSLFQGTPLLNKALDEGGYNPKEPKKNLSRERFMAELAGLREQVSALEEQKRALEAKHEVKGQVVVATCELWRSIAQMQFEWRAQTERENQRLKQTLDTQHNLVKQLEESVLQKRSSASENGSEKQASGPKRRRSEETLSLLYIRHINELYQAYLQLEDVFQWRRDDSSSLGAVEQQYVDDKGRDRTYLELRDHKWLPFEFTRVRDAIWQAVLGDYSNSGPQSEIYHVDADCVVNRRPQRDGLLIASTVIKRFEDQNRIVLIWRGTTSPMEEEAEISQQYFSDETGWALLEKVQEADSLSSTRVSTCSRHFALWNFDQAMVARNPSKFKTGDFANLVVVTTQDDIASISEAVENILLDDVLSLCVDGCT</sequence>
<dbReference type="OrthoDB" id="156249at2759"/>
<name>A0A8K1FIM5_PYTOL</name>
<evidence type="ECO:0000256" key="2">
    <source>
        <dbReference type="SAM" id="MobiDB-lite"/>
    </source>
</evidence>
<gene>
    <name evidence="3" type="ORF">Poli38472_004977</name>
</gene>
<evidence type="ECO:0000313" key="4">
    <source>
        <dbReference type="Proteomes" id="UP000794436"/>
    </source>
</evidence>
<proteinExistence type="predicted"/>
<dbReference type="Proteomes" id="UP000794436">
    <property type="component" value="Unassembled WGS sequence"/>
</dbReference>
<keyword evidence="4" id="KW-1185">Reference proteome</keyword>
<feature type="coiled-coil region" evidence="1">
    <location>
        <begin position="101"/>
        <end position="128"/>
    </location>
</feature>
<accession>A0A8K1FIM5</accession>
<dbReference type="EMBL" id="SPLM01000109">
    <property type="protein sequence ID" value="TMW59908.1"/>
    <property type="molecule type" value="Genomic_DNA"/>
</dbReference>
<keyword evidence="1" id="KW-0175">Coiled coil</keyword>
<protein>
    <submittedName>
        <fullName evidence="3">Uncharacterized protein</fullName>
    </submittedName>
</protein>
<organism evidence="3 4">
    <name type="scientific">Pythium oligandrum</name>
    <name type="common">Mycoparasitic fungus</name>
    <dbReference type="NCBI Taxonomy" id="41045"/>
    <lineage>
        <taxon>Eukaryota</taxon>
        <taxon>Sar</taxon>
        <taxon>Stramenopiles</taxon>
        <taxon>Oomycota</taxon>
        <taxon>Peronosporomycetes</taxon>
        <taxon>Pythiales</taxon>
        <taxon>Pythiaceae</taxon>
        <taxon>Pythium</taxon>
    </lineage>
</organism>